<dbReference type="AlphaFoldDB" id="A0A5B2X8W4"/>
<name>A0A5B2X8W4_9PSEU</name>
<evidence type="ECO:0000256" key="1">
    <source>
        <dbReference type="ARBA" id="ARBA00009820"/>
    </source>
</evidence>
<feature type="domain" description="Amidohydrolase-related" evidence="2">
    <location>
        <begin position="580"/>
        <end position="910"/>
    </location>
</feature>
<keyword evidence="4" id="KW-1185">Reference proteome</keyword>
<organism evidence="3 4">
    <name type="scientific">Solihabitans fulvus</name>
    <dbReference type="NCBI Taxonomy" id="1892852"/>
    <lineage>
        <taxon>Bacteria</taxon>
        <taxon>Bacillati</taxon>
        <taxon>Actinomycetota</taxon>
        <taxon>Actinomycetes</taxon>
        <taxon>Pseudonocardiales</taxon>
        <taxon>Pseudonocardiaceae</taxon>
        <taxon>Solihabitans</taxon>
    </lineage>
</organism>
<dbReference type="Gene3D" id="2.30.40.10">
    <property type="entry name" value="Urease, subunit C, domain 1"/>
    <property type="match status" value="1"/>
</dbReference>
<dbReference type="InterPro" id="IPR011059">
    <property type="entry name" value="Metal-dep_hydrolase_composite"/>
</dbReference>
<sequence length="969" mass="106274">MDLYTSIWLLPAAGGVARRLTDDLQDATRPSFSPDSRTLVCQSYRDGNYHLWLLDLDGNNLRQLTTGRYDHREPRFSPDGTRIAYSSDEGGGYRIWVLDLRTGQRTQLTNAASDDAEPFWSPDGNRLVCLVDGAALDVVELYGARHRVVDPVADTVLFGPTFAPDGQTLSYTRMRGPVTEVVVGGKAVTSGEDVFGFPVNWLGAETILYTADGRLRRRSLGSGQATEIPFEASVDYRRRLDREPARDLFGTGEHQVRGIAGPVLSPDGRQVAFRALNALWLLPIGGRPRRIVADGFFNSDPDWSPDGTALVYASDRSGTAALWRFDVASGESTRLTDLPNGQLTPRWSPDGGRIAYQDSDGATWVLDLASGQSRKVLPALYQPGRPTWSPDGRTLALAAVKPFSRRFREGTSQILTVGLDSGTVAYQEPMPFRSLATRGDDGPVWSPDGRFLAFVVESMLWLAPVDATGRITGAPRQLTDEVTDAPSWRGDSRRLLYLSNGRLRQVTVDGDRAGDVEVPLRWTRTRPRGRLVLRAGALWDGRGAELRREVDIVVEGDRIRTVEERRDRAGEEVLDASGLTVLPGLIDAHVHWHLRGRQWGERQGRLWLAYGVTTTRSPGDPAYQMLETREALESGAKLGPRYLATGEAIDGGRVYYNFMRPTNSEQQLSLELRRAFELQYDLIKTYVRLPVALQQKAVDAAHRRGVPLSSHYLYPAVHLGMDGMEHYGATNRLGYSHTVSRVGNAYQDVVGLFANSGMSITPTLFRSAVLYGEDRSLVTDPRTSALFPDWEYQRLLHKADDAAKPGPANDALRVGLAANVTMMLRIHRAGGLVIAGTDSPLDDVAISLHQNLRALVRHGFTPVEALTVATRNPARWLGLGDHLGTVEPGRLADLVAVEGNPLADIRAAAAVRLVLAGGSPHTVDELVAPFASGVKDARPVTTVGAPHPSAEVGPYWWHGEPEWAVHVCG</sequence>
<evidence type="ECO:0000259" key="2">
    <source>
        <dbReference type="Pfam" id="PF01979"/>
    </source>
</evidence>
<dbReference type="InterPro" id="IPR011659">
    <property type="entry name" value="WD40"/>
</dbReference>
<dbReference type="Gene3D" id="3.30.110.90">
    <property type="entry name" value="Amidohydrolase"/>
    <property type="match status" value="1"/>
</dbReference>
<evidence type="ECO:0000313" key="4">
    <source>
        <dbReference type="Proteomes" id="UP000323454"/>
    </source>
</evidence>
<dbReference type="SUPFAM" id="SSF82171">
    <property type="entry name" value="DPP6 N-terminal domain-like"/>
    <property type="match status" value="1"/>
</dbReference>
<dbReference type="OrthoDB" id="9808778at2"/>
<dbReference type="PANTHER" id="PTHR36842:SF1">
    <property type="entry name" value="PROTEIN TOLB"/>
    <property type="match status" value="1"/>
</dbReference>
<accession>A0A5B2X8W4</accession>
<dbReference type="InterPro" id="IPR006680">
    <property type="entry name" value="Amidohydro-rel"/>
</dbReference>
<dbReference type="Proteomes" id="UP000323454">
    <property type="component" value="Unassembled WGS sequence"/>
</dbReference>
<comment type="similarity">
    <text evidence="1">Belongs to the TolB family.</text>
</comment>
<dbReference type="Gene3D" id="1.20.58.520">
    <property type="entry name" value="Amidohydrolase"/>
    <property type="match status" value="1"/>
</dbReference>
<gene>
    <name evidence="3" type="ORF">F0L68_21290</name>
</gene>
<reference evidence="3 4" key="1">
    <citation type="submission" date="2019-09" db="EMBL/GenBank/DDBJ databases">
        <title>Goodfellowia gen. nov., a new genus of the Pseudonocardineae related to Actinoalloteichus, containing Goodfellowia coeruleoviolacea gen. nov., comb. nov. gen. nov., comb. nov.</title>
        <authorList>
            <person name="Labeda D."/>
        </authorList>
    </citation>
    <scope>NUCLEOTIDE SEQUENCE [LARGE SCALE GENOMIC DNA]</scope>
    <source>
        <strain evidence="3 4">AN110305</strain>
    </source>
</reference>
<reference evidence="3 4" key="2">
    <citation type="submission" date="2019-09" db="EMBL/GenBank/DDBJ databases">
        <authorList>
            <person name="Jin C."/>
        </authorList>
    </citation>
    <scope>NUCLEOTIDE SEQUENCE [LARGE SCALE GENOMIC DNA]</scope>
    <source>
        <strain evidence="3 4">AN110305</strain>
    </source>
</reference>
<keyword evidence="3" id="KW-0378">Hydrolase</keyword>
<dbReference type="Gene3D" id="3.40.50.10910">
    <property type="entry name" value="Amidohydrolase"/>
    <property type="match status" value="1"/>
</dbReference>
<evidence type="ECO:0000313" key="3">
    <source>
        <dbReference type="EMBL" id="KAA2259576.1"/>
    </source>
</evidence>
<comment type="caution">
    <text evidence="3">The sequence shown here is derived from an EMBL/GenBank/DDBJ whole genome shotgun (WGS) entry which is preliminary data.</text>
</comment>
<dbReference type="GO" id="GO:0016810">
    <property type="term" value="F:hydrolase activity, acting on carbon-nitrogen (but not peptide) bonds"/>
    <property type="evidence" value="ECO:0007669"/>
    <property type="project" value="InterPro"/>
</dbReference>
<dbReference type="EMBL" id="VUOB01000038">
    <property type="protein sequence ID" value="KAA2259576.1"/>
    <property type="molecule type" value="Genomic_DNA"/>
</dbReference>
<dbReference type="Pfam" id="PF07676">
    <property type="entry name" value="PD40"/>
    <property type="match status" value="8"/>
</dbReference>
<dbReference type="Gene3D" id="2.120.10.30">
    <property type="entry name" value="TolB, C-terminal domain"/>
    <property type="match status" value="2"/>
</dbReference>
<dbReference type="SUPFAM" id="SSF51338">
    <property type="entry name" value="Composite domain of metallo-dependent hydrolases"/>
    <property type="match status" value="1"/>
</dbReference>
<protein>
    <submittedName>
        <fullName evidence="3">Amidohydrolase family protein</fullName>
    </submittedName>
</protein>
<dbReference type="Pfam" id="PF01979">
    <property type="entry name" value="Amidohydro_1"/>
    <property type="match status" value="1"/>
</dbReference>
<dbReference type="PANTHER" id="PTHR36842">
    <property type="entry name" value="PROTEIN TOLB HOMOLOG"/>
    <property type="match status" value="1"/>
</dbReference>
<dbReference type="SUPFAM" id="SSF51556">
    <property type="entry name" value="Metallo-dependent hydrolases"/>
    <property type="match status" value="1"/>
</dbReference>
<dbReference type="InterPro" id="IPR011042">
    <property type="entry name" value="6-blade_b-propeller_TolB-like"/>
</dbReference>
<dbReference type="InterPro" id="IPR032466">
    <property type="entry name" value="Metal_Hydrolase"/>
</dbReference>
<dbReference type="Gene3D" id="2.140.10.30">
    <property type="entry name" value="Dipeptidylpeptidase IV, N-terminal domain"/>
    <property type="match status" value="1"/>
</dbReference>
<proteinExistence type="inferred from homology"/>